<dbReference type="PANTHER" id="PTHR34075:SF5">
    <property type="entry name" value="BLR3430 PROTEIN"/>
    <property type="match status" value="1"/>
</dbReference>
<dbReference type="SUPFAM" id="SSF53901">
    <property type="entry name" value="Thiolase-like"/>
    <property type="match status" value="2"/>
</dbReference>
<accession>A0A4R7I3N6</accession>
<sequence>MNGIVAWGTYVPRGRLDRRELAGMFGVSAPGGKRSVAGPDEDALTMGVEAARLAVAGLDSLDAVDSCWFATSHAPMLDRGNAPSITAATDLPDTVGSYDTGGSIRSGVATLRAASSQAGAAVAVLADVRYGKPGSDDEANGGDAAAAFVFGPDPAVEVLSQASLSSPVMDRWRAEGDVGSSTWDDRWTAEHQVPLMVQAATDALKSAGVTESDLAALVVSCPSARVEQQVVKALGGTVVETDTRGAIGYAGTADVGLRTIAALDRLAPGERVLVVTGADGADAMVLRATDRIADLDRNPTVDEGTAVPASTYLLWRGLVERAAVRRPPVEPPAAPAVARNEDWKFAFTGSQCESCGTRHLPPQRVCLRCGATDQMSKVAMRDVAATVRTFTIDRIAQSLNPPVVVGVVDFDGGGRYRCQLTDVVADDVRVGDRVEMVYRLVSIAPNGVKNYFWKARPRLEEQS</sequence>
<feature type="domain" description="ChsH2 C-terminal OB-fold" evidence="1">
    <location>
        <begin position="384"/>
        <end position="439"/>
    </location>
</feature>
<dbReference type="InterPro" id="IPR012340">
    <property type="entry name" value="NA-bd_OB-fold"/>
</dbReference>
<proteinExistence type="predicted"/>
<evidence type="ECO:0000259" key="1">
    <source>
        <dbReference type="Pfam" id="PF01796"/>
    </source>
</evidence>
<dbReference type="AlphaFoldDB" id="A0A4R7I3N6"/>
<evidence type="ECO:0000313" key="4">
    <source>
        <dbReference type="Proteomes" id="UP000294558"/>
    </source>
</evidence>
<dbReference type="Gene3D" id="3.40.47.10">
    <property type="match status" value="2"/>
</dbReference>
<comment type="caution">
    <text evidence="3">The sequence shown here is derived from an EMBL/GenBank/DDBJ whole genome shotgun (WGS) entry which is preliminary data.</text>
</comment>
<dbReference type="RefSeq" id="WP_133870486.1">
    <property type="nucleotide sequence ID" value="NZ_SOAU01000001.1"/>
</dbReference>
<dbReference type="Pfam" id="PF01796">
    <property type="entry name" value="OB_ChsH2_C"/>
    <property type="match status" value="1"/>
</dbReference>
<dbReference type="InterPro" id="IPR016039">
    <property type="entry name" value="Thiolase-like"/>
</dbReference>
<dbReference type="InterPro" id="IPR002878">
    <property type="entry name" value="ChsH2_C"/>
</dbReference>
<dbReference type="Pfam" id="PF12172">
    <property type="entry name" value="zf-ChsH2"/>
    <property type="match status" value="1"/>
</dbReference>
<name>A0A4R7I3N6_9ACTN</name>
<dbReference type="PANTHER" id="PTHR34075">
    <property type="entry name" value="BLR3430 PROTEIN"/>
    <property type="match status" value="1"/>
</dbReference>
<protein>
    <submittedName>
        <fullName evidence="3">3-hydroxy-3-methylglutaryl CoA synthase</fullName>
    </submittedName>
</protein>
<evidence type="ECO:0000313" key="3">
    <source>
        <dbReference type="EMBL" id="TDT18257.1"/>
    </source>
</evidence>
<dbReference type="SUPFAM" id="SSF50249">
    <property type="entry name" value="Nucleic acid-binding proteins"/>
    <property type="match status" value="1"/>
</dbReference>
<dbReference type="InterPro" id="IPR022002">
    <property type="entry name" value="ChsH2_Znr"/>
</dbReference>
<gene>
    <name evidence="3" type="ORF">BDK89_3875</name>
</gene>
<feature type="domain" description="ChsH2 rubredoxin-like zinc ribbon" evidence="2">
    <location>
        <begin position="347"/>
        <end position="373"/>
    </location>
</feature>
<reference evidence="3 4" key="1">
    <citation type="submission" date="2019-03" db="EMBL/GenBank/DDBJ databases">
        <title>Sequencing the genomes of 1000 actinobacteria strains.</title>
        <authorList>
            <person name="Klenk H.-P."/>
        </authorList>
    </citation>
    <scope>NUCLEOTIDE SEQUENCE [LARGE SCALE GENOMIC DNA]</scope>
    <source>
        <strain evidence="3 4">DSM 18936</strain>
    </source>
</reference>
<dbReference type="OrthoDB" id="8771453at2"/>
<organism evidence="3 4">
    <name type="scientific">Ilumatobacter fluminis</name>
    <dbReference type="NCBI Taxonomy" id="467091"/>
    <lineage>
        <taxon>Bacteria</taxon>
        <taxon>Bacillati</taxon>
        <taxon>Actinomycetota</taxon>
        <taxon>Acidimicrobiia</taxon>
        <taxon>Acidimicrobiales</taxon>
        <taxon>Ilumatobacteraceae</taxon>
        <taxon>Ilumatobacter</taxon>
    </lineage>
</organism>
<dbReference type="Proteomes" id="UP000294558">
    <property type="component" value="Unassembled WGS sequence"/>
</dbReference>
<dbReference type="InterPro" id="IPR052513">
    <property type="entry name" value="Thioester_dehydratase-like"/>
</dbReference>
<dbReference type="EMBL" id="SOAU01000001">
    <property type="protein sequence ID" value="TDT18257.1"/>
    <property type="molecule type" value="Genomic_DNA"/>
</dbReference>
<dbReference type="GO" id="GO:0016746">
    <property type="term" value="F:acyltransferase activity"/>
    <property type="evidence" value="ECO:0007669"/>
    <property type="project" value="InterPro"/>
</dbReference>
<keyword evidence="4" id="KW-1185">Reference proteome</keyword>
<evidence type="ECO:0000259" key="2">
    <source>
        <dbReference type="Pfam" id="PF12172"/>
    </source>
</evidence>